<reference evidence="4 5" key="1">
    <citation type="submission" date="2019-03" db="EMBL/GenBank/DDBJ databases">
        <title>Genomic Encyclopedia of Type Strains, Phase IV (KMG-IV): sequencing the most valuable type-strain genomes for metagenomic binning, comparative biology and taxonomic classification.</title>
        <authorList>
            <person name="Goeker M."/>
        </authorList>
    </citation>
    <scope>NUCLEOTIDE SEQUENCE [LARGE SCALE GENOMIC DNA]</scope>
    <source>
        <strain evidence="4 5">DSM 100309</strain>
    </source>
</reference>
<accession>A0A4R3Y748</accession>
<feature type="chain" id="PRO_5020452963" description="Big-1 domain-containing protein" evidence="2">
    <location>
        <begin position="31"/>
        <end position="467"/>
    </location>
</feature>
<keyword evidence="5" id="KW-1185">Reference proteome</keyword>
<sequence length="467" mass="48877">MLNTKIMKSTLMATTATLVLVGAALQPVQAQPQSSNVAYINSLTVSNGGSFPSNTTNAAFTAFNFFNLPYNTASYSTALGPGGVCGASACDTVFLNVASPSPFRCNVNGLLGTQQKTDLVSFVSNGGKLIIYDSECSTQNYSWLPYPFTTNNPGARGGRGTVNIVEDNALSTKVGDPSCTGGDPRCINATTLGANTDAVGDMNVMTSLDNNWCLDMSGTNSINQTGPTHTYARYGNGLIIYNGFDVDVLNVSTQPVNTVAAGNLSKIWLQELQVQFNPTPLQVNGVPYMPCGVAVVGITQAPLTAINDLASGQNSHTVTATLKNQSGAPQAGVTVSFVVQAGPNSGVSGTCSLNVNCTTDSNGQVSFTYASNGSLGIDTIHTCFTNQLQQQICAQDAKKEWIRTQLRVCDVDSDNDIDKDDLALISRSRGQSVPPGDPRDANGDGVITPADVKVCIPLCTRANCATQ</sequence>
<evidence type="ECO:0000313" key="4">
    <source>
        <dbReference type="EMBL" id="TCV88105.1"/>
    </source>
</evidence>
<feature type="signal peptide" evidence="2">
    <location>
        <begin position="1"/>
        <end position="30"/>
    </location>
</feature>
<dbReference type="RefSeq" id="WP_124945741.1">
    <property type="nucleotide sequence ID" value="NZ_BHVT01000019.1"/>
</dbReference>
<name>A0A4R3Y748_9PROT</name>
<dbReference type="InterPro" id="IPR018247">
    <property type="entry name" value="EF_Hand_1_Ca_BS"/>
</dbReference>
<proteinExistence type="inferred from homology"/>
<dbReference type="AlphaFoldDB" id="A0A4R3Y748"/>
<dbReference type="InterPro" id="IPR008964">
    <property type="entry name" value="Invasin/intimin_cell_adhesion"/>
</dbReference>
<evidence type="ECO:0000259" key="3">
    <source>
        <dbReference type="PROSITE" id="PS51127"/>
    </source>
</evidence>
<protein>
    <recommendedName>
        <fullName evidence="3">Big-1 domain-containing protein</fullName>
    </recommendedName>
</protein>
<evidence type="ECO:0000313" key="5">
    <source>
        <dbReference type="Proteomes" id="UP000295367"/>
    </source>
</evidence>
<dbReference type="Proteomes" id="UP000295367">
    <property type="component" value="Unassembled WGS sequence"/>
</dbReference>
<organism evidence="4 5">
    <name type="scientific">Sulfurirhabdus autotrophica</name>
    <dbReference type="NCBI Taxonomy" id="1706046"/>
    <lineage>
        <taxon>Bacteria</taxon>
        <taxon>Pseudomonadati</taxon>
        <taxon>Pseudomonadota</taxon>
        <taxon>Betaproteobacteria</taxon>
        <taxon>Nitrosomonadales</taxon>
        <taxon>Sulfuricellaceae</taxon>
        <taxon>Sulfurirhabdus</taxon>
    </lineage>
</organism>
<gene>
    <name evidence="4" type="ORF">EDC63_10462</name>
</gene>
<comment type="caution">
    <text evidence="4">The sequence shown here is derived from an EMBL/GenBank/DDBJ whole genome shotgun (WGS) entry which is preliminary data.</text>
</comment>
<dbReference type="Gene3D" id="2.60.40.10">
    <property type="entry name" value="Immunoglobulins"/>
    <property type="match status" value="1"/>
</dbReference>
<dbReference type="OrthoDB" id="8863841at2"/>
<dbReference type="EMBL" id="SMCO01000004">
    <property type="protein sequence ID" value="TCV88105.1"/>
    <property type="molecule type" value="Genomic_DNA"/>
</dbReference>
<comment type="similarity">
    <text evidence="1">Belongs to the intimin/invasin family.</text>
</comment>
<evidence type="ECO:0000256" key="1">
    <source>
        <dbReference type="ARBA" id="ARBA00010116"/>
    </source>
</evidence>
<keyword evidence="2" id="KW-0732">Signal</keyword>
<dbReference type="SUPFAM" id="SSF49373">
    <property type="entry name" value="Invasin/intimin cell-adhesion fragments"/>
    <property type="match status" value="1"/>
</dbReference>
<feature type="domain" description="Big-1" evidence="3">
    <location>
        <begin position="300"/>
        <end position="402"/>
    </location>
</feature>
<dbReference type="InterPro" id="IPR003344">
    <property type="entry name" value="Big_1_dom"/>
</dbReference>
<dbReference type="PROSITE" id="PS51127">
    <property type="entry name" value="BIG1"/>
    <property type="match status" value="1"/>
</dbReference>
<dbReference type="InterPro" id="IPR013783">
    <property type="entry name" value="Ig-like_fold"/>
</dbReference>
<dbReference type="PROSITE" id="PS00018">
    <property type="entry name" value="EF_HAND_1"/>
    <property type="match status" value="2"/>
</dbReference>
<evidence type="ECO:0000256" key="2">
    <source>
        <dbReference type="SAM" id="SignalP"/>
    </source>
</evidence>